<reference evidence="8 9" key="1">
    <citation type="journal article" date="2017" name="ISME J.">
        <title>Grape pomace compost harbors organohalide-respiring Dehalogenimonas species with novel reductive dehalogenase genes.</title>
        <authorList>
            <person name="Yang Y."/>
            <person name="Higgins S.A."/>
            <person name="Yan J."/>
            <person name="Simsir B."/>
            <person name="Chourey K."/>
            <person name="Iyer R."/>
            <person name="Hettich R.L."/>
            <person name="Baldwin B."/>
            <person name="Ogles D.M."/>
            <person name="Loffler F.E."/>
        </authorList>
    </citation>
    <scope>NUCLEOTIDE SEQUENCE [LARGE SCALE GENOMIC DNA]</scope>
    <source>
        <strain evidence="8 9">GP</strain>
    </source>
</reference>
<evidence type="ECO:0000256" key="6">
    <source>
        <dbReference type="ARBA" id="ARBA00023014"/>
    </source>
</evidence>
<dbReference type="CDD" id="cd01335">
    <property type="entry name" value="Radical_SAM"/>
    <property type="match status" value="1"/>
</dbReference>
<evidence type="ECO:0000256" key="2">
    <source>
        <dbReference type="ARBA" id="ARBA00022485"/>
    </source>
</evidence>
<dbReference type="RefSeq" id="WP_102331421.1">
    <property type="nucleotide sequence ID" value="NZ_CP058566.2"/>
</dbReference>
<dbReference type="PROSITE" id="PS51918">
    <property type="entry name" value="RADICAL_SAM"/>
    <property type="match status" value="1"/>
</dbReference>
<evidence type="ECO:0000313" key="9">
    <source>
        <dbReference type="Proteomes" id="UP000235653"/>
    </source>
</evidence>
<dbReference type="SFLD" id="SFLDS00029">
    <property type="entry name" value="Radical_SAM"/>
    <property type="match status" value="1"/>
</dbReference>
<dbReference type="SUPFAM" id="SSF102114">
    <property type="entry name" value="Radical SAM enzymes"/>
    <property type="match status" value="1"/>
</dbReference>
<dbReference type="AlphaFoldDB" id="A0A2P5PA48"/>
<organism evidence="8 9">
    <name type="scientific">Dehalogenimonas etheniformans</name>
    <dbReference type="NCBI Taxonomy" id="1536648"/>
    <lineage>
        <taxon>Bacteria</taxon>
        <taxon>Bacillati</taxon>
        <taxon>Chloroflexota</taxon>
        <taxon>Dehalococcoidia</taxon>
        <taxon>Dehalococcoidales</taxon>
        <taxon>Dehalococcoidaceae</taxon>
        <taxon>Dehalogenimonas</taxon>
    </lineage>
</organism>
<gene>
    <name evidence="8" type="ORF">JP09_000470</name>
</gene>
<comment type="caution">
    <text evidence="8">The sequence shown here is derived from an EMBL/GenBank/DDBJ whole genome shotgun (WGS) entry which is preliminary data.</text>
</comment>
<dbReference type="InterPro" id="IPR007197">
    <property type="entry name" value="rSAM"/>
</dbReference>
<keyword evidence="2" id="KW-0004">4Fe-4S</keyword>
<comment type="cofactor">
    <cofactor evidence="1">
        <name>[4Fe-4S] cluster</name>
        <dbReference type="ChEBI" id="CHEBI:49883"/>
    </cofactor>
</comment>
<dbReference type="InterPro" id="IPR013785">
    <property type="entry name" value="Aldolase_TIM"/>
</dbReference>
<dbReference type="GO" id="GO:0051539">
    <property type="term" value="F:4 iron, 4 sulfur cluster binding"/>
    <property type="evidence" value="ECO:0007669"/>
    <property type="project" value="UniProtKB-KW"/>
</dbReference>
<evidence type="ECO:0000256" key="5">
    <source>
        <dbReference type="ARBA" id="ARBA00023004"/>
    </source>
</evidence>
<dbReference type="EMBL" id="JQAN02000001">
    <property type="protein sequence ID" value="PPD59186.1"/>
    <property type="molecule type" value="Genomic_DNA"/>
</dbReference>
<dbReference type="PANTHER" id="PTHR30352:SF5">
    <property type="entry name" value="PYRUVATE FORMATE-LYASE 1-ACTIVATING ENZYME"/>
    <property type="match status" value="1"/>
</dbReference>
<sequence>MNVFQVTYEAKRHILDLHFWGCNLNCKGCYKRFYRDDLGLLDNDFIDFSKMSVIAEPDRFFSNDEVLLKTEHLDPHYTIFMGKEASLDPDMPILARAIHDRFKSTNILLTNGLTLADVNAIDEIIFSFKAFNPEIHRKYTGQTNEQILDNFKTLCAMEKQIQAEIAYIPGLVETHEIEQLAKFIAGVNDQIIFRVTSYISVPSAPWPSATRPQVESAVARAKVYLPNVDQVTSDMRDKSWKPVTIL</sequence>
<keyword evidence="4" id="KW-0479">Metal-binding</keyword>
<accession>A0A2P5PA48</accession>
<dbReference type="PANTHER" id="PTHR30352">
    <property type="entry name" value="PYRUVATE FORMATE-LYASE-ACTIVATING ENZYME"/>
    <property type="match status" value="1"/>
</dbReference>
<evidence type="ECO:0000256" key="4">
    <source>
        <dbReference type="ARBA" id="ARBA00022723"/>
    </source>
</evidence>
<evidence type="ECO:0000256" key="1">
    <source>
        <dbReference type="ARBA" id="ARBA00001966"/>
    </source>
</evidence>
<evidence type="ECO:0000313" key="8">
    <source>
        <dbReference type="EMBL" id="PPD59186.1"/>
    </source>
</evidence>
<dbReference type="GO" id="GO:0003824">
    <property type="term" value="F:catalytic activity"/>
    <property type="evidence" value="ECO:0007669"/>
    <property type="project" value="InterPro"/>
</dbReference>
<proteinExistence type="predicted"/>
<keyword evidence="3" id="KW-0949">S-adenosyl-L-methionine</keyword>
<dbReference type="Gene3D" id="3.20.20.70">
    <property type="entry name" value="Aldolase class I"/>
    <property type="match status" value="1"/>
</dbReference>
<dbReference type="Pfam" id="PF04055">
    <property type="entry name" value="Radical_SAM"/>
    <property type="match status" value="1"/>
</dbReference>
<dbReference type="OrthoDB" id="157380at2"/>
<dbReference type="GO" id="GO:0046872">
    <property type="term" value="F:metal ion binding"/>
    <property type="evidence" value="ECO:0007669"/>
    <property type="project" value="UniProtKB-KW"/>
</dbReference>
<evidence type="ECO:0000256" key="3">
    <source>
        <dbReference type="ARBA" id="ARBA00022691"/>
    </source>
</evidence>
<evidence type="ECO:0000259" key="7">
    <source>
        <dbReference type="PROSITE" id="PS51918"/>
    </source>
</evidence>
<name>A0A2P5PA48_9CHLR</name>
<keyword evidence="5" id="KW-0408">Iron</keyword>
<dbReference type="Proteomes" id="UP000235653">
    <property type="component" value="Unassembled WGS sequence"/>
</dbReference>
<protein>
    <submittedName>
        <fullName evidence="8">Radical SAM protein</fullName>
    </submittedName>
</protein>
<dbReference type="InterPro" id="IPR058240">
    <property type="entry name" value="rSAM_sf"/>
</dbReference>
<dbReference type="InterPro" id="IPR034457">
    <property type="entry name" value="Organic_radical-activating"/>
</dbReference>
<feature type="domain" description="Radical SAM core" evidence="7">
    <location>
        <begin position="6"/>
        <end position="236"/>
    </location>
</feature>
<keyword evidence="9" id="KW-1185">Reference proteome</keyword>
<keyword evidence="6" id="KW-0411">Iron-sulfur</keyword>